<name>A0A8J3N9C5_9CHLR</name>
<gene>
    <name evidence="1" type="ORF">KSF_104980</name>
</gene>
<protein>
    <submittedName>
        <fullName evidence="1">Uncharacterized protein</fullName>
    </submittedName>
</protein>
<comment type="caution">
    <text evidence="1">The sequence shown here is derived from an EMBL/GenBank/DDBJ whole genome shotgun (WGS) entry which is preliminary data.</text>
</comment>
<reference evidence="1" key="1">
    <citation type="submission" date="2020-10" db="EMBL/GenBank/DDBJ databases">
        <title>Taxonomic study of unclassified bacteria belonging to the class Ktedonobacteria.</title>
        <authorList>
            <person name="Yabe S."/>
            <person name="Wang C.M."/>
            <person name="Zheng Y."/>
            <person name="Sakai Y."/>
            <person name="Cavaletti L."/>
            <person name="Monciardini P."/>
            <person name="Donadio S."/>
        </authorList>
    </citation>
    <scope>NUCLEOTIDE SEQUENCE</scope>
    <source>
        <strain evidence="1">ID150040</strain>
    </source>
</reference>
<dbReference type="Proteomes" id="UP000597444">
    <property type="component" value="Unassembled WGS sequence"/>
</dbReference>
<accession>A0A8J3N9C5</accession>
<organism evidence="1 2">
    <name type="scientific">Reticulibacter mediterranei</name>
    <dbReference type="NCBI Taxonomy" id="2778369"/>
    <lineage>
        <taxon>Bacteria</taxon>
        <taxon>Bacillati</taxon>
        <taxon>Chloroflexota</taxon>
        <taxon>Ktedonobacteria</taxon>
        <taxon>Ktedonobacterales</taxon>
        <taxon>Reticulibacteraceae</taxon>
        <taxon>Reticulibacter</taxon>
    </lineage>
</organism>
<evidence type="ECO:0000313" key="1">
    <source>
        <dbReference type="EMBL" id="GHP00451.1"/>
    </source>
</evidence>
<proteinExistence type="predicted"/>
<sequence>MNVPFHDTVAPRKNETGLHCFLILPQFDHKGAQFGNATVESRVEPTVKFFSPPLSYHLEKELKQRGCVAKTKLIGYSREKKAKEISSQ</sequence>
<evidence type="ECO:0000313" key="2">
    <source>
        <dbReference type="Proteomes" id="UP000597444"/>
    </source>
</evidence>
<dbReference type="EMBL" id="BNJK01000002">
    <property type="protein sequence ID" value="GHP00451.1"/>
    <property type="molecule type" value="Genomic_DNA"/>
</dbReference>
<keyword evidence="2" id="KW-1185">Reference proteome</keyword>
<dbReference type="AlphaFoldDB" id="A0A8J3N9C5"/>